<name>A0A1Y2HFK1_9FUNG</name>
<comment type="caution">
    <text evidence="1">The sequence shown here is derived from an EMBL/GenBank/DDBJ whole genome shotgun (WGS) entry which is preliminary data.</text>
</comment>
<proteinExistence type="predicted"/>
<dbReference type="AlphaFoldDB" id="A0A1Y2HFK1"/>
<gene>
    <name evidence="1" type="ORF">BCR44DRAFT_1439664</name>
</gene>
<evidence type="ECO:0000313" key="2">
    <source>
        <dbReference type="Proteomes" id="UP000193411"/>
    </source>
</evidence>
<evidence type="ECO:0000313" key="1">
    <source>
        <dbReference type="EMBL" id="ORZ32661.1"/>
    </source>
</evidence>
<keyword evidence="2" id="KW-1185">Reference proteome</keyword>
<dbReference type="Proteomes" id="UP000193411">
    <property type="component" value="Unassembled WGS sequence"/>
</dbReference>
<organism evidence="1 2">
    <name type="scientific">Catenaria anguillulae PL171</name>
    <dbReference type="NCBI Taxonomy" id="765915"/>
    <lineage>
        <taxon>Eukaryota</taxon>
        <taxon>Fungi</taxon>
        <taxon>Fungi incertae sedis</taxon>
        <taxon>Blastocladiomycota</taxon>
        <taxon>Blastocladiomycetes</taxon>
        <taxon>Blastocladiales</taxon>
        <taxon>Catenariaceae</taxon>
        <taxon>Catenaria</taxon>
    </lineage>
</organism>
<accession>A0A1Y2HFK1</accession>
<protein>
    <submittedName>
        <fullName evidence="1">Uncharacterized protein</fullName>
    </submittedName>
</protein>
<dbReference type="EMBL" id="MCFL01000043">
    <property type="protein sequence ID" value="ORZ32661.1"/>
    <property type="molecule type" value="Genomic_DNA"/>
</dbReference>
<reference evidence="1 2" key="1">
    <citation type="submission" date="2016-07" db="EMBL/GenBank/DDBJ databases">
        <title>Pervasive Adenine N6-methylation of Active Genes in Fungi.</title>
        <authorList>
            <consortium name="DOE Joint Genome Institute"/>
            <person name="Mondo S.J."/>
            <person name="Dannebaum R.O."/>
            <person name="Kuo R.C."/>
            <person name="Labutti K."/>
            <person name="Haridas S."/>
            <person name="Kuo A."/>
            <person name="Salamov A."/>
            <person name="Ahrendt S.R."/>
            <person name="Lipzen A."/>
            <person name="Sullivan W."/>
            <person name="Andreopoulos W.B."/>
            <person name="Clum A."/>
            <person name="Lindquist E."/>
            <person name="Daum C."/>
            <person name="Ramamoorthy G.K."/>
            <person name="Gryganskyi A."/>
            <person name="Culley D."/>
            <person name="Magnuson J.K."/>
            <person name="James T.Y."/>
            <person name="O'Malley M.A."/>
            <person name="Stajich J.E."/>
            <person name="Spatafora J.W."/>
            <person name="Visel A."/>
            <person name="Grigoriev I.V."/>
        </authorList>
    </citation>
    <scope>NUCLEOTIDE SEQUENCE [LARGE SCALE GENOMIC DNA]</scope>
    <source>
        <strain evidence="1 2">PL171</strain>
    </source>
</reference>
<sequence length="160" mass="18183">MYNNVNFGKIIQAAWVGAAAACDVDVCCPALLPLFCLPRWPPFRCWPPLAFRLLPRLPPLAPLLRFPPLLPFWFFPACCCTSWVKLSIFCSTWDRPAAPPLLPLRTPLDEDAPNKLADDEKRAMAASATRRVEVNLMGDRRDEDEEDGEEIMVDGWRGRW</sequence>